<evidence type="ECO:0000256" key="1">
    <source>
        <dbReference type="SAM" id="MobiDB-lite"/>
    </source>
</evidence>
<dbReference type="AlphaFoldDB" id="A0A164SKA5"/>
<feature type="compositionally biased region" description="Acidic residues" evidence="1">
    <location>
        <begin position="144"/>
        <end position="155"/>
    </location>
</feature>
<sequence>MTLDGYSYDDTPRYPWDENFTIEGFKEHIDAFNNTNAEMLRQVAGEAGESYEEAFENLRGKDNRMTYASTLDEILKEEKHIVLPIYVPKSFVGWANGKVVEGLKKAGIEGAKEPLKKVVSEDEEEDGEEDDEDDDEEKGAGVGEAEDEDAEDEDEIPIVAWTIDEITMWQQIDRQIDETFEAFWAFYRALQRPNVSSEDRVRNLKTHLSRKAIRPPHTSTSTTTTTTTTTSTSTSTAPSGSTTITDPRLNDGIIPGILDRAEISSFVKWINRSPVPDKSAYGVMGQGWSLDTDSENEDEDGDDGFGEGFGFESESEDDSEDEGEGEDDDE</sequence>
<accession>A0A164SKA5</accession>
<dbReference type="Proteomes" id="UP000076722">
    <property type="component" value="Unassembled WGS sequence"/>
</dbReference>
<feature type="compositionally biased region" description="Acidic residues" evidence="1">
    <location>
        <begin position="121"/>
        <end position="137"/>
    </location>
</feature>
<feature type="compositionally biased region" description="Acidic residues" evidence="1">
    <location>
        <begin position="292"/>
        <end position="305"/>
    </location>
</feature>
<keyword evidence="3" id="KW-1185">Reference proteome</keyword>
<name>A0A164SKA5_9AGAM</name>
<protein>
    <submittedName>
        <fullName evidence="2">Uncharacterized protein</fullName>
    </submittedName>
</protein>
<reference evidence="2 3" key="1">
    <citation type="journal article" date="2016" name="Mol. Biol. Evol.">
        <title>Comparative Genomics of Early-Diverging Mushroom-Forming Fungi Provides Insights into the Origins of Lignocellulose Decay Capabilities.</title>
        <authorList>
            <person name="Nagy L.G."/>
            <person name="Riley R."/>
            <person name="Tritt A."/>
            <person name="Adam C."/>
            <person name="Daum C."/>
            <person name="Floudas D."/>
            <person name="Sun H."/>
            <person name="Yadav J.S."/>
            <person name="Pangilinan J."/>
            <person name="Larsson K.H."/>
            <person name="Matsuura K."/>
            <person name="Barry K."/>
            <person name="Labutti K."/>
            <person name="Kuo R."/>
            <person name="Ohm R.A."/>
            <person name="Bhattacharya S.S."/>
            <person name="Shirouzu T."/>
            <person name="Yoshinaga Y."/>
            <person name="Martin F.M."/>
            <person name="Grigoriev I.V."/>
            <person name="Hibbett D.S."/>
        </authorList>
    </citation>
    <scope>NUCLEOTIDE SEQUENCE [LARGE SCALE GENOMIC DNA]</scope>
    <source>
        <strain evidence="2 3">HHB9708</strain>
    </source>
</reference>
<feature type="compositionally biased region" description="Low complexity" evidence="1">
    <location>
        <begin position="218"/>
        <end position="245"/>
    </location>
</feature>
<dbReference type="STRING" id="1314777.A0A164SKA5"/>
<dbReference type="EMBL" id="KV419414">
    <property type="protein sequence ID" value="KZS91570.1"/>
    <property type="molecule type" value="Genomic_DNA"/>
</dbReference>
<evidence type="ECO:0000313" key="3">
    <source>
        <dbReference type="Proteomes" id="UP000076722"/>
    </source>
</evidence>
<evidence type="ECO:0000313" key="2">
    <source>
        <dbReference type="EMBL" id="KZS91570.1"/>
    </source>
</evidence>
<organism evidence="2 3">
    <name type="scientific">Sistotremastrum niveocremeum HHB9708</name>
    <dbReference type="NCBI Taxonomy" id="1314777"/>
    <lineage>
        <taxon>Eukaryota</taxon>
        <taxon>Fungi</taxon>
        <taxon>Dikarya</taxon>
        <taxon>Basidiomycota</taxon>
        <taxon>Agaricomycotina</taxon>
        <taxon>Agaricomycetes</taxon>
        <taxon>Sistotremastrales</taxon>
        <taxon>Sistotremastraceae</taxon>
        <taxon>Sertulicium</taxon>
        <taxon>Sertulicium niveocremeum</taxon>
    </lineage>
</organism>
<proteinExistence type="predicted"/>
<feature type="region of interest" description="Disordered" evidence="1">
    <location>
        <begin position="278"/>
        <end position="330"/>
    </location>
</feature>
<feature type="region of interest" description="Disordered" evidence="1">
    <location>
        <begin position="114"/>
        <end position="155"/>
    </location>
</feature>
<feature type="compositionally biased region" description="Acidic residues" evidence="1">
    <location>
        <begin position="313"/>
        <end position="330"/>
    </location>
</feature>
<feature type="region of interest" description="Disordered" evidence="1">
    <location>
        <begin position="210"/>
        <end position="248"/>
    </location>
</feature>
<gene>
    <name evidence="2" type="ORF">SISNIDRAFT_516109</name>
</gene>